<sequence length="79" mass="8854">MNVESGYALLNHAVGAAIRHIIQEGMMDEEALTTAGFLELVFKWFSLMTPRTIKLAMRALNPAKHEEAVTFLGEVVYIF</sequence>
<comment type="caution">
    <text evidence="1">The sequence shown here is derived from an EMBL/GenBank/DDBJ whole genome shotgun (WGS) entry which is preliminary data.</text>
</comment>
<dbReference type="EMBL" id="JABSTQ010010548">
    <property type="protein sequence ID" value="KAG0420066.1"/>
    <property type="molecule type" value="Genomic_DNA"/>
</dbReference>
<protein>
    <submittedName>
        <fullName evidence="1">Uncharacterized protein</fullName>
    </submittedName>
</protein>
<organism evidence="1 2">
    <name type="scientific">Ixodes persulcatus</name>
    <name type="common">Taiga tick</name>
    <dbReference type="NCBI Taxonomy" id="34615"/>
    <lineage>
        <taxon>Eukaryota</taxon>
        <taxon>Metazoa</taxon>
        <taxon>Ecdysozoa</taxon>
        <taxon>Arthropoda</taxon>
        <taxon>Chelicerata</taxon>
        <taxon>Arachnida</taxon>
        <taxon>Acari</taxon>
        <taxon>Parasitiformes</taxon>
        <taxon>Ixodida</taxon>
        <taxon>Ixodoidea</taxon>
        <taxon>Ixodidae</taxon>
        <taxon>Ixodinae</taxon>
        <taxon>Ixodes</taxon>
    </lineage>
</organism>
<dbReference type="Proteomes" id="UP000805193">
    <property type="component" value="Unassembled WGS sequence"/>
</dbReference>
<proteinExistence type="predicted"/>
<evidence type="ECO:0000313" key="2">
    <source>
        <dbReference type="Proteomes" id="UP000805193"/>
    </source>
</evidence>
<name>A0AC60PHR8_IXOPE</name>
<accession>A0AC60PHR8</accession>
<reference evidence="1 2" key="1">
    <citation type="journal article" date="2020" name="Cell">
        <title>Large-Scale Comparative Analyses of Tick Genomes Elucidate Their Genetic Diversity and Vector Capacities.</title>
        <authorList>
            <consortium name="Tick Genome and Microbiome Consortium (TIGMIC)"/>
            <person name="Jia N."/>
            <person name="Wang J."/>
            <person name="Shi W."/>
            <person name="Du L."/>
            <person name="Sun Y."/>
            <person name="Zhan W."/>
            <person name="Jiang J.F."/>
            <person name="Wang Q."/>
            <person name="Zhang B."/>
            <person name="Ji P."/>
            <person name="Bell-Sakyi L."/>
            <person name="Cui X.M."/>
            <person name="Yuan T.T."/>
            <person name="Jiang B.G."/>
            <person name="Yang W.F."/>
            <person name="Lam T.T."/>
            <person name="Chang Q.C."/>
            <person name="Ding S.J."/>
            <person name="Wang X.J."/>
            <person name="Zhu J.G."/>
            <person name="Ruan X.D."/>
            <person name="Zhao L."/>
            <person name="Wei J.T."/>
            <person name="Ye R.Z."/>
            <person name="Que T.C."/>
            <person name="Du C.H."/>
            <person name="Zhou Y.H."/>
            <person name="Cheng J.X."/>
            <person name="Dai P.F."/>
            <person name="Guo W.B."/>
            <person name="Han X.H."/>
            <person name="Huang E.J."/>
            <person name="Li L.F."/>
            <person name="Wei W."/>
            <person name="Gao Y.C."/>
            <person name="Liu J.Z."/>
            <person name="Shao H.Z."/>
            <person name="Wang X."/>
            <person name="Wang C.C."/>
            <person name="Yang T.C."/>
            <person name="Huo Q.B."/>
            <person name="Li W."/>
            <person name="Chen H.Y."/>
            <person name="Chen S.E."/>
            <person name="Zhou L.G."/>
            <person name="Ni X.B."/>
            <person name="Tian J.H."/>
            <person name="Sheng Y."/>
            <person name="Liu T."/>
            <person name="Pan Y.S."/>
            <person name="Xia L.Y."/>
            <person name="Li J."/>
            <person name="Zhao F."/>
            <person name="Cao W.C."/>
        </authorList>
    </citation>
    <scope>NUCLEOTIDE SEQUENCE [LARGE SCALE GENOMIC DNA]</scope>
    <source>
        <strain evidence="1">Iper-2018</strain>
    </source>
</reference>
<gene>
    <name evidence="1" type="ORF">HPB47_003695</name>
</gene>
<keyword evidence="2" id="KW-1185">Reference proteome</keyword>
<evidence type="ECO:0000313" key="1">
    <source>
        <dbReference type="EMBL" id="KAG0420066.1"/>
    </source>
</evidence>